<dbReference type="OrthoDB" id="8877610at2759"/>
<name>A0A6P3VYL0_CLUHA</name>
<dbReference type="GeneID" id="105901779"/>
<keyword evidence="2" id="KW-1133">Transmembrane helix</keyword>
<dbReference type="Proteomes" id="UP000515152">
    <property type="component" value="Chromosome 15"/>
</dbReference>
<dbReference type="KEGG" id="char:105901779"/>
<keyword evidence="2" id="KW-0812">Transmembrane</keyword>
<feature type="compositionally biased region" description="Polar residues" evidence="1">
    <location>
        <begin position="141"/>
        <end position="157"/>
    </location>
</feature>
<feature type="region of interest" description="Disordered" evidence="1">
    <location>
        <begin position="229"/>
        <end position="267"/>
    </location>
</feature>
<evidence type="ECO:0000313" key="3">
    <source>
        <dbReference type="Proteomes" id="UP000515152"/>
    </source>
</evidence>
<feature type="compositionally biased region" description="Low complexity" evidence="1">
    <location>
        <begin position="101"/>
        <end position="111"/>
    </location>
</feature>
<evidence type="ECO:0000256" key="2">
    <source>
        <dbReference type="SAM" id="Phobius"/>
    </source>
</evidence>
<proteinExistence type="predicted"/>
<feature type="region of interest" description="Disordered" evidence="1">
    <location>
        <begin position="100"/>
        <end position="157"/>
    </location>
</feature>
<keyword evidence="2" id="KW-0472">Membrane</keyword>
<feature type="transmembrane region" description="Helical" evidence="2">
    <location>
        <begin position="15"/>
        <end position="36"/>
    </location>
</feature>
<reference evidence="4" key="1">
    <citation type="submission" date="2025-08" db="UniProtKB">
        <authorList>
            <consortium name="RefSeq"/>
        </authorList>
    </citation>
    <scope>IDENTIFICATION</scope>
</reference>
<organism evidence="3 4">
    <name type="scientific">Clupea harengus</name>
    <name type="common">Atlantic herring</name>
    <dbReference type="NCBI Taxonomy" id="7950"/>
    <lineage>
        <taxon>Eukaryota</taxon>
        <taxon>Metazoa</taxon>
        <taxon>Chordata</taxon>
        <taxon>Craniata</taxon>
        <taxon>Vertebrata</taxon>
        <taxon>Euteleostomi</taxon>
        <taxon>Actinopterygii</taxon>
        <taxon>Neopterygii</taxon>
        <taxon>Teleostei</taxon>
        <taxon>Clupei</taxon>
        <taxon>Clupeiformes</taxon>
        <taxon>Clupeoidei</taxon>
        <taxon>Clupeidae</taxon>
        <taxon>Clupea</taxon>
    </lineage>
</organism>
<accession>A0A6P3VYL0</accession>
<evidence type="ECO:0000256" key="1">
    <source>
        <dbReference type="SAM" id="MobiDB-lite"/>
    </source>
</evidence>
<gene>
    <name evidence="4" type="primary">LOC105901779</name>
</gene>
<dbReference type="RefSeq" id="XP_012684733.2">
    <property type="nucleotide sequence ID" value="XM_012829279.3"/>
</dbReference>
<protein>
    <submittedName>
        <fullName evidence="4">Uncharacterized protein LOC105901779</fullName>
    </submittedName>
</protein>
<evidence type="ECO:0000313" key="4">
    <source>
        <dbReference type="RefSeq" id="XP_012684733.2"/>
    </source>
</evidence>
<feature type="compositionally biased region" description="Basic and acidic residues" evidence="1">
    <location>
        <begin position="229"/>
        <end position="239"/>
    </location>
</feature>
<dbReference type="AlphaFoldDB" id="A0A6P3VYL0"/>
<sequence length="361" mass="39137">MAVGVVSRLFLLSAMSWYSCGNPIKGAVILVVLFWFGTEAGGIMDTDLMLRAFLLSAMMCSVYSFPAKGYNGQPQPGQDGMNPLFHPYLDRWLLKHGWPYTPSSTDDQQSGQPPPPAPGLYTQSSQDVSQMTPSAEAKGSMPQTSSGYGAFDSNQPLEGQFYSPAPVKGVPQASPMEQFPGPVDSYTSWVSEPEQPSPEILVIAGPPPPSEPIYKAGKLIQRVDTYEHGNEESEIHDSGDLLSRPPSLSAVSEYGVPETSSHASPPQEEYDDQFFQMIITGQLPPGTVTHFSSTYEHGSNAWTEIGFERIPPAPVSKAPGGLSKVQNVSKTNTKVPQGFSQPPQTHRKFTAEAEAPLKQAW</sequence>
<feature type="compositionally biased region" description="Polar residues" evidence="1">
    <location>
        <begin position="121"/>
        <end position="133"/>
    </location>
</feature>
<feature type="transmembrane region" description="Helical" evidence="2">
    <location>
        <begin position="48"/>
        <end position="66"/>
    </location>
</feature>
<keyword evidence="3" id="KW-1185">Reference proteome</keyword>